<feature type="chain" id="PRO_5047368204" description="Por secretion system C-terminal sorting domain-containing protein" evidence="1">
    <location>
        <begin position="23"/>
        <end position="197"/>
    </location>
</feature>
<sequence length="197" mass="21761">MKTLFTLALAGALSFSSLAVSAADDDLMALSDVKAKFKKVNVLLKEGVGEAKIALFDKSGRKLHQRKVKVGDSDLIVPYNLSDLPVGEYKVRISTENEEVAYTVATFDKPIPKDQLPLMAYGKIIDGETVNLTVIGLEEPGVGVEIRYAETNKLIHQDQIEQPEGFRKNYKLNGVSPEDVYFNVTDAKGRTKTIHFE</sequence>
<evidence type="ECO:0000313" key="3">
    <source>
        <dbReference type="Proteomes" id="UP000664698"/>
    </source>
</evidence>
<accession>A0ABS3BSB0</accession>
<comment type="caution">
    <text evidence="2">The sequence shown here is derived from an EMBL/GenBank/DDBJ whole genome shotgun (WGS) entry which is preliminary data.</text>
</comment>
<dbReference type="RefSeq" id="WP_206568510.1">
    <property type="nucleotide sequence ID" value="NZ_JAFKCW010000001.1"/>
</dbReference>
<name>A0ABS3BSB0_9BACT</name>
<evidence type="ECO:0000256" key="1">
    <source>
        <dbReference type="SAM" id="SignalP"/>
    </source>
</evidence>
<protein>
    <recommendedName>
        <fullName evidence="4">Por secretion system C-terminal sorting domain-containing protein</fullName>
    </recommendedName>
</protein>
<dbReference type="Proteomes" id="UP000664698">
    <property type="component" value="Unassembled WGS sequence"/>
</dbReference>
<evidence type="ECO:0000313" key="2">
    <source>
        <dbReference type="EMBL" id="MBN7800564.1"/>
    </source>
</evidence>
<organism evidence="2 3">
    <name type="scientific">Algoriphagus aestuariicola</name>
    <dbReference type="NCBI Taxonomy" id="1852016"/>
    <lineage>
        <taxon>Bacteria</taxon>
        <taxon>Pseudomonadati</taxon>
        <taxon>Bacteroidota</taxon>
        <taxon>Cytophagia</taxon>
        <taxon>Cytophagales</taxon>
        <taxon>Cyclobacteriaceae</taxon>
        <taxon>Algoriphagus</taxon>
    </lineage>
</organism>
<gene>
    <name evidence="2" type="ORF">J0A67_06815</name>
</gene>
<evidence type="ECO:0008006" key="4">
    <source>
        <dbReference type="Google" id="ProtNLM"/>
    </source>
</evidence>
<reference evidence="2 3" key="1">
    <citation type="submission" date="2021-03" db="EMBL/GenBank/DDBJ databases">
        <title>novel species isolated from a fishpond in China.</title>
        <authorList>
            <person name="Lu H."/>
            <person name="Cai Z."/>
        </authorList>
    </citation>
    <scope>NUCLEOTIDE SEQUENCE [LARGE SCALE GENOMIC DNA]</scope>
    <source>
        <strain evidence="2 3">JCM 31546</strain>
    </source>
</reference>
<feature type="signal peptide" evidence="1">
    <location>
        <begin position="1"/>
        <end position="22"/>
    </location>
</feature>
<keyword evidence="3" id="KW-1185">Reference proteome</keyword>
<dbReference type="EMBL" id="JAFKCW010000001">
    <property type="protein sequence ID" value="MBN7800564.1"/>
    <property type="molecule type" value="Genomic_DNA"/>
</dbReference>
<proteinExistence type="predicted"/>
<keyword evidence="1" id="KW-0732">Signal</keyword>